<evidence type="ECO:0000313" key="1">
    <source>
        <dbReference type="EMBL" id="SHI54788.1"/>
    </source>
</evidence>
<dbReference type="AlphaFoldDB" id="A0A1M6C257"/>
<protein>
    <submittedName>
        <fullName evidence="1">YD repeat-containing protein</fullName>
    </submittedName>
</protein>
<reference evidence="1 2" key="1">
    <citation type="submission" date="2016-11" db="EMBL/GenBank/DDBJ databases">
        <authorList>
            <person name="Jaros S."/>
            <person name="Januszkiewicz K."/>
            <person name="Wedrychowicz H."/>
        </authorList>
    </citation>
    <scope>NUCLEOTIDE SEQUENCE [LARGE SCALE GENOMIC DNA]</scope>
    <source>
        <strain evidence="1 2">DSM 14916</strain>
    </source>
</reference>
<dbReference type="EMBL" id="FQZF01000003">
    <property type="protein sequence ID" value="SHI54788.1"/>
    <property type="molecule type" value="Genomic_DNA"/>
</dbReference>
<evidence type="ECO:0000313" key="2">
    <source>
        <dbReference type="Proteomes" id="UP000184387"/>
    </source>
</evidence>
<proteinExistence type="predicted"/>
<organism evidence="1 2">
    <name type="scientific">Muricoccus roseus</name>
    <dbReference type="NCBI Taxonomy" id="198092"/>
    <lineage>
        <taxon>Bacteria</taxon>
        <taxon>Pseudomonadati</taxon>
        <taxon>Pseudomonadota</taxon>
        <taxon>Alphaproteobacteria</taxon>
        <taxon>Acetobacterales</taxon>
        <taxon>Roseomonadaceae</taxon>
        <taxon>Muricoccus</taxon>
    </lineage>
</organism>
<dbReference type="RefSeq" id="WP_073131225.1">
    <property type="nucleotide sequence ID" value="NZ_FQZF01000003.1"/>
</dbReference>
<keyword evidence="2" id="KW-1185">Reference proteome</keyword>
<dbReference type="STRING" id="198092.SAMN02745194_00551"/>
<sequence length="243" mass="26899">MGAVLSQNLDYDVATGHLDYVIRAYSDRQEAVDYNAGTGFADFSVTSFKDGRTTVLDYEGTTGRLAYRLETNSSGQYVATSYDLASGAADYVIQSNLDGRQVSTDYDVANTQDWASFSLSYKLTGLPNRPTESIPNVTILYDDGRKYVFEQDYRPAPLSVPGESRSMLFNPQGVLEYVTIRDGAGNRQEVDYDGSSGQIDYLVSHWADGRMTATDYDLADQFAWNSYTVNYDAFGNVQSVTTT</sequence>
<accession>A0A1M6C257</accession>
<dbReference type="Proteomes" id="UP000184387">
    <property type="component" value="Unassembled WGS sequence"/>
</dbReference>
<dbReference type="OrthoDB" id="733404at2"/>
<gene>
    <name evidence="1" type="ORF">SAMN02745194_00551</name>
</gene>
<name>A0A1M6C257_9PROT</name>